<dbReference type="AlphaFoldDB" id="A0A1A9VU17"/>
<dbReference type="VEuPathDB" id="VectorBase:GAUT047614"/>
<protein>
    <submittedName>
        <fullName evidence="1">Uncharacterized protein</fullName>
    </submittedName>
</protein>
<name>A0A1A9VU17_GLOAU</name>
<dbReference type="EnsemblMetazoa" id="GAUT047614-RA">
    <property type="protein sequence ID" value="GAUT047614-PA"/>
    <property type="gene ID" value="GAUT047614"/>
</dbReference>
<reference evidence="1" key="1">
    <citation type="submission" date="2020-05" db="UniProtKB">
        <authorList>
            <consortium name="EnsemblMetazoa"/>
        </authorList>
    </citation>
    <scope>IDENTIFICATION</scope>
    <source>
        <strain evidence="1">TTRI</strain>
    </source>
</reference>
<keyword evidence="2" id="KW-1185">Reference proteome</keyword>
<evidence type="ECO:0000313" key="1">
    <source>
        <dbReference type="EnsemblMetazoa" id="GAUT047614-PA"/>
    </source>
</evidence>
<proteinExistence type="predicted"/>
<dbReference type="Proteomes" id="UP000078200">
    <property type="component" value="Unassembled WGS sequence"/>
</dbReference>
<evidence type="ECO:0000313" key="2">
    <source>
        <dbReference type="Proteomes" id="UP000078200"/>
    </source>
</evidence>
<organism evidence="1 2">
    <name type="scientific">Glossina austeni</name>
    <name type="common">Savannah tsetse fly</name>
    <dbReference type="NCBI Taxonomy" id="7395"/>
    <lineage>
        <taxon>Eukaryota</taxon>
        <taxon>Metazoa</taxon>
        <taxon>Ecdysozoa</taxon>
        <taxon>Arthropoda</taxon>
        <taxon>Hexapoda</taxon>
        <taxon>Insecta</taxon>
        <taxon>Pterygota</taxon>
        <taxon>Neoptera</taxon>
        <taxon>Endopterygota</taxon>
        <taxon>Diptera</taxon>
        <taxon>Brachycera</taxon>
        <taxon>Muscomorpha</taxon>
        <taxon>Hippoboscoidea</taxon>
        <taxon>Glossinidae</taxon>
        <taxon>Glossina</taxon>
    </lineage>
</organism>
<accession>A0A1A9VU17</accession>
<sequence length="285" mass="33030">MTNIRNGLFSKLLMKYPNLWGVNSEWINWDLAAKQLAADFMEQLGHLITTIDVRNKVKAIKFALKNLNKLDNSKEITTTKLQAYLWYALKLGLRHAADKITKRMIYDGKLKERKYSGHLQYFDNKDKVDKRWLPHINELTEQNKKIRDLYPKDFVKVEEIVDETEDLVMETGEPATNNIIQSPANIDLNIVYEQGLATRKHILTRDYGQQAASQNKDCDTMILNAQVIYDANDLDTAHSRKKVYYNTGTIKQAFCNQYLHRVLTTDSITLSWRGVWSNASVNELV</sequence>